<proteinExistence type="predicted"/>
<dbReference type="EMBL" id="BOMW01000032">
    <property type="protein sequence ID" value="GIF05976.1"/>
    <property type="molecule type" value="Genomic_DNA"/>
</dbReference>
<keyword evidence="2" id="KW-1185">Reference proteome</keyword>
<evidence type="ECO:0000313" key="2">
    <source>
        <dbReference type="Proteomes" id="UP000629619"/>
    </source>
</evidence>
<organism evidence="1 2">
    <name type="scientific">Actinoplanes siamensis</name>
    <dbReference type="NCBI Taxonomy" id="1223317"/>
    <lineage>
        <taxon>Bacteria</taxon>
        <taxon>Bacillati</taxon>
        <taxon>Actinomycetota</taxon>
        <taxon>Actinomycetes</taxon>
        <taxon>Micromonosporales</taxon>
        <taxon>Micromonosporaceae</taxon>
        <taxon>Actinoplanes</taxon>
    </lineage>
</organism>
<name>A0A919TKF4_9ACTN</name>
<dbReference type="AlphaFoldDB" id="A0A919TKF4"/>
<accession>A0A919TKF4</accession>
<evidence type="ECO:0000313" key="1">
    <source>
        <dbReference type="EMBL" id="GIF05976.1"/>
    </source>
</evidence>
<gene>
    <name evidence="1" type="ORF">Asi03nite_35140</name>
</gene>
<comment type="caution">
    <text evidence="1">The sequence shown here is derived from an EMBL/GenBank/DDBJ whole genome shotgun (WGS) entry which is preliminary data.</text>
</comment>
<sequence>MRSSAAIRAAAHVHRLLFVSNARASPGRPAPQLPQRYPAQASAQLAYLALYRNGSGKIFVAGDRQGILSR</sequence>
<protein>
    <submittedName>
        <fullName evidence="1">Uncharacterized protein</fullName>
    </submittedName>
</protein>
<reference evidence="1" key="1">
    <citation type="submission" date="2021-01" db="EMBL/GenBank/DDBJ databases">
        <title>Whole genome shotgun sequence of Actinoplanes siamensis NBRC 109076.</title>
        <authorList>
            <person name="Komaki H."/>
            <person name="Tamura T."/>
        </authorList>
    </citation>
    <scope>NUCLEOTIDE SEQUENCE</scope>
    <source>
        <strain evidence="1">NBRC 109076</strain>
    </source>
</reference>
<dbReference type="Proteomes" id="UP000629619">
    <property type="component" value="Unassembled WGS sequence"/>
</dbReference>